<dbReference type="AlphaFoldDB" id="A0A0E9XD40"/>
<reference evidence="1" key="1">
    <citation type="submission" date="2014-11" db="EMBL/GenBank/DDBJ databases">
        <authorList>
            <person name="Amaro Gonzalez C."/>
        </authorList>
    </citation>
    <scope>NUCLEOTIDE SEQUENCE</scope>
</reference>
<reference evidence="1" key="2">
    <citation type="journal article" date="2015" name="Fish Shellfish Immunol.">
        <title>Early steps in the European eel (Anguilla anguilla)-Vibrio vulnificus interaction in the gills: Role of the RtxA13 toxin.</title>
        <authorList>
            <person name="Callol A."/>
            <person name="Pajuelo D."/>
            <person name="Ebbesson L."/>
            <person name="Teles M."/>
            <person name="MacKenzie S."/>
            <person name="Amaro C."/>
        </authorList>
    </citation>
    <scope>NUCLEOTIDE SEQUENCE</scope>
</reference>
<evidence type="ECO:0000313" key="1">
    <source>
        <dbReference type="EMBL" id="JAI00570.1"/>
    </source>
</evidence>
<dbReference type="EMBL" id="GBXM01008008">
    <property type="protein sequence ID" value="JAI00570.1"/>
    <property type="molecule type" value="Transcribed_RNA"/>
</dbReference>
<proteinExistence type="predicted"/>
<organism evidence="1">
    <name type="scientific">Anguilla anguilla</name>
    <name type="common">European freshwater eel</name>
    <name type="synonym">Muraena anguilla</name>
    <dbReference type="NCBI Taxonomy" id="7936"/>
    <lineage>
        <taxon>Eukaryota</taxon>
        <taxon>Metazoa</taxon>
        <taxon>Chordata</taxon>
        <taxon>Craniata</taxon>
        <taxon>Vertebrata</taxon>
        <taxon>Euteleostomi</taxon>
        <taxon>Actinopterygii</taxon>
        <taxon>Neopterygii</taxon>
        <taxon>Teleostei</taxon>
        <taxon>Anguilliformes</taxon>
        <taxon>Anguillidae</taxon>
        <taxon>Anguilla</taxon>
    </lineage>
</organism>
<accession>A0A0E9XD40</accession>
<protein>
    <submittedName>
        <fullName evidence="1">Uncharacterized protein</fullName>
    </submittedName>
</protein>
<sequence>MYQIRLQYFCGITVMLAVHGLLSEQLYRNKVCLSVIVHHVLYNVMKNCRTKHFWVD</sequence>
<name>A0A0E9XD40_ANGAN</name>